<dbReference type="CDD" id="cd04301">
    <property type="entry name" value="NAT_SF"/>
    <property type="match status" value="1"/>
</dbReference>
<dbReference type="RefSeq" id="WP_156666996.1">
    <property type="nucleotide sequence ID" value="NZ_CACRUO010000060.1"/>
</dbReference>
<dbReference type="SUPFAM" id="SSF55729">
    <property type="entry name" value="Acyl-CoA N-acyltransferases (Nat)"/>
    <property type="match status" value="1"/>
</dbReference>
<reference evidence="3" key="1">
    <citation type="submission" date="2019-11" db="EMBL/GenBank/DDBJ databases">
        <authorList>
            <person name="Feng L."/>
        </authorList>
    </citation>
    <scope>NUCLEOTIDE SEQUENCE</scope>
    <source>
        <strain evidence="3">SsimulansLFYP27</strain>
    </source>
</reference>
<dbReference type="Pfam" id="PF13673">
    <property type="entry name" value="Acetyltransf_10"/>
    <property type="match status" value="1"/>
</dbReference>
<dbReference type="Gene3D" id="3.40.630.30">
    <property type="match status" value="1"/>
</dbReference>
<name>A0A6N3F6Z8_STASI</name>
<proteinExistence type="predicted"/>
<dbReference type="EMBL" id="CACRUO010000060">
    <property type="protein sequence ID" value="VYU47838.1"/>
    <property type="molecule type" value="Genomic_DNA"/>
</dbReference>
<feature type="domain" description="N-acetyltransferase" evidence="2">
    <location>
        <begin position="64"/>
        <end position="203"/>
    </location>
</feature>
<evidence type="ECO:0000256" key="1">
    <source>
        <dbReference type="ARBA" id="ARBA00022679"/>
    </source>
</evidence>
<keyword evidence="1 3" id="KW-0808">Transferase</keyword>
<evidence type="ECO:0000259" key="2">
    <source>
        <dbReference type="PROSITE" id="PS51186"/>
    </source>
</evidence>
<accession>A0A6N3F6Z8</accession>
<dbReference type="GO" id="GO:0008080">
    <property type="term" value="F:N-acetyltransferase activity"/>
    <property type="evidence" value="ECO:0007669"/>
    <property type="project" value="InterPro"/>
</dbReference>
<evidence type="ECO:0000313" key="3">
    <source>
        <dbReference type="EMBL" id="VYU47838.1"/>
    </source>
</evidence>
<protein>
    <submittedName>
        <fullName evidence="3">Putative acetyltransferase</fullName>
    </submittedName>
</protein>
<dbReference type="AlphaFoldDB" id="A0A6N3F6Z8"/>
<gene>
    <name evidence="3" type="ORF">SSLFYP27_02348</name>
</gene>
<dbReference type="InterPro" id="IPR050769">
    <property type="entry name" value="NAT_camello-type"/>
</dbReference>
<dbReference type="PROSITE" id="PS51186">
    <property type="entry name" value="GNAT"/>
    <property type="match status" value="1"/>
</dbReference>
<dbReference type="InterPro" id="IPR000182">
    <property type="entry name" value="GNAT_dom"/>
</dbReference>
<organism evidence="3">
    <name type="scientific">Staphylococcus simulans</name>
    <dbReference type="NCBI Taxonomy" id="1286"/>
    <lineage>
        <taxon>Bacteria</taxon>
        <taxon>Bacillati</taxon>
        <taxon>Bacillota</taxon>
        <taxon>Bacilli</taxon>
        <taxon>Bacillales</taxon>
        <taxon>Staphylococcaceae</taxon>
        <taxon>Staphylococcus</taxon>
    </lineage>
</organism>
<dbReference type="InterPro" id="IPR016181">
    <property type="entry name" value="Acyl_CoA_acyltransferase"/>
</dbReference>
<sequence length="203" mass="23303">MNDTIKITSASRDFDQAGHLSYVAIGDMCHAMLGSQNDRLIEHYMQKMYRKKKNRFSYELTLQATINDKVAGLMTCMPYRDLERSLVSTIIQIALLKHIFVFPHILNYYQSILSLIRMQEGEDDEYHVSMLSVSSEFQRRGVGQALLEEAEHKAKAAGFNKISLTVNQINYKANALYQKLGYEKVGEAKASMITLNRMRKHLT</sequence>
<dbReference type="PANTHER" id="PTHR13947:SF37">
    <property type="entry name" value="LD18367P"/>
    <property type="match status" value="1"/>
</dbReference>
<dbReference type="PANTHER" id="PTHR13947">
    <property type="entry name" value="GNAT FAMILY N-ACETYLTRANSFERASE"/>
    <property type="match status" value="1"/>
</dbReference>